<comment type="caution">
    <text evidence="1">The sequence shown here is derived from an EMBL/GenBank/DDBJ whole genome shotgun (WGS) entry which is preliminary data.</text>
</comment>
<dbReference type="EMBL" id="CAOQHR010000011">
    <property type="protein sequence ID" value="CAI6341167.1"/>
    <property type="molecule type" value="Genomic_DNA"/>
</dbReference>
<evidence type="ECO:0000313" key="1">
    <source>
        <dbReference type="EMBL" id="CAI6341167.1"/>
    </source>
</evidence>
<sequence>MMAQKPALPERLAGHLVPKLWLEYTSPFIQSEGLKRIVNIIADSHINMAKLGSPAEMR</sequence>
<accession>A0A9W4XZ30</accession>
<gene>
    <name evidence="1" type="ORF">PDIGIT_LOCUS14360</name>
</gene>
<protein>
    <submittedName>
        <fullName evidence="1">Uncharacterized protein</fullName>
    </submittedName>
</protein>
<evidence type="ECO:0000313" key="2">
    <source>
        <dbReference type="Proteomes" id="UP001152607"/>
    </source>
</evidence>
<keyword evidence="2" id="KW-1185">Reference proteome</keyword>
<dbReference type="Proteomes" id="UP001152607">
    <property type="component" value="Unassembled WGS sequence"/>
</dbReference>
<organism evidence="1 2">
    <name type="scientific">Periconia digitata</name>
    <dbReference type="NCBI Taxonomy" id="1303443"/>
    <lineage>
        <taxon>Eukaryota</taxon>
        <taxon>Fungi</taxon>
        <taxon>Dikarya</taxon>
        <taxon>Ascomycota</taxon>
        <taxon>Pezizomycotina</taxon>
        <taxon>Dothideomycetes</taxon>
        <taxon>Pleosporomycetidae</taxon>
        <taxon>Pleosporales</taxon>
        <taxon>Massarineae</taxon>
        <taxon>Periconiaceae</taxon>
        <taxon>Periconia</taxon>
    </lineage>
</organism>
<reference evidence="1" key="1">
    <citation type="submission" date="2023-01" db="EMBL/GenBank/DDBJ databases">
        <authorList>
            <person name="Van Ghelder C."/>
            <person name="Rancurel C."/>
        </authorList>
    </citation>
    <scope>NUCLEOTIDE SEQUENCE</scope>
    <source>
        <strain evidence="1">CNCM I-4278</strain>
    </source>
</reference>
<dbReference type="AlphaFoldDB" id="A0A9W4XZ30"/>
<name>A0A9W4XZ30_9PLEO</name>
<proteinExistence type="predicted"/>